<dbReference type="Pfam" id="PF13560">
    <property type="entry name" value="HTH_31"/>
    <property type="match status" value="1"/>
</dbReference>
<dbReference type="RefSeq" id="WP_276096619.1">
    <property type="nucleotide sequence ID" value="NZ_JARJBC010000029.1"/>
</dbReference>
<dbReference type="EMBL" id="JARJBC010000029">
    <property type="protein sequence ID" value="MDF3293754.1"/>
    <property type="molecule type" value="Genomic_DNA"/>
</dbReference>
<keyword evidence="3" id="KW-1185">Reference proteome</keyword>
<comment type="caution">
    <text evidence="2">The sequence shown here is derived from an EMBL/GenBank/DDBJ whole genome shotgun (WGS) entry which is preliminary data.</text>
</comment>
<dbReference type="SMART" id="SM00530">
    <property type="entry name" value="HTH_XRE"/>
    <property type="match status" value="1"/>
</dbReference>
<dbReference type="PROSITE" id="PS50943">
    <property type="entry name" value="HTH_CROC1"/>
    <property type="match status" value="1"/>
</dbReference>
<evidence type="ECO:0000313" key="2">
    <source>
        <dbReference type="EMBL" id="MDF3293754.1"/>
    </source>
</evidence>
<proteinExistence type="predicted"/>
<reference evidence="2 3" key="1">
    <citation type="submission" date="2023-03" db="EMBL/GenBank/DDBJ databases">
        <title>Draft genome sequence of Streptomyces sp. RB6PN23 isolated from peat swamp forest in Thailand.</title>
        <authorList>
            <person name="Klaysubun C."/>
            <person name="Duangmal K."/>
        </authorList>
    </citation>
    <scope>NUCLEOTIDE SEQUENCE [LARGE SCALE GENOMIC DNA]</scope>
    <source>
        <strain evidence="2 3">RB6PN23</strain>
    </source>
</reference>
<gene>
    <name evidence="2" type="ORF">P3G67_31980</name>
</gene>
<evidence type="ECO:0000313" key="3">
    <source>
        <dbReference type="Proteomes" id="UP001216579"/>
    </source>
</evidence>
<accession>A0ABT5ZW58</accession>
<dbReference type="InterPro" id="IPR001387">
    <property type="entry name" value="Cro/C1-type_HTH"/>
</dbReference>
<dbReference type="Gene3D" id="1.10.260.40">
    <property type="entry name" value="lambda repressor-like DNA-binding domains"/>
    <property type="match status" value="1"/>
</dbReference>
<sequence>MDEHDGTPMGLLIFGCQQRALRERAGLTQAELASRVNYSESHVRSVESGRRRPKPEYVRAVDEALGAQGLLKAAAEPIVQLKYPAWFIRYVEAEAEAVKLYTYDNNLVNGLLQTDDYAYAVFRAQVPALDDDEIEAGVQARLERQVLLTRKPAPTLGFVIEEWVLRRKIGGREVLKAQLDRLLEVGEMRNVSIQVMPMGCETHAALEGPLTLLETLEGRNLAYVEGQFGSAFVTEPKDYSVLEQRYGVLRAQALSPEDSATFIERLAGEL</sequence>
<dbReference type="InterPro" id="IPR010982">
    <property type="entry name" value="Lambda_DNA-bd_dom_sf"/>
</dbReference>
<organism evidence="2 3">
    <name type="scientific">Streptomyces silvisoli</name>
    <dbReference type="NCBI Taxonomy" id="3034235"/>
    <lineage>
        <taxon>Bacteria</taxon>
        <taxon>Bacillati</taxon>
        <taxon>Actinomycetota</taxon>
        <taxon>Actinomycetes</taxon>
        <taxon>Kitasatosporales</taxon>
        <taxon>Streptomycetaceae</taxon>
        <taxon>Streptomyces</taxon>
    </lineage>
</organism>
<protein>
    <submittedName>
        <fullName evidence="2">Helix-turn-helix transcriptional regulator</fullName>
    </submittedName>
</protein>
<dbReference type="InterPro" id="IPR043917">
    <property type="entry name" value="DUF5753"/>
</dbReference>
<dbReference type="Pfam" id="PF19054">
    <property type="entry name" value="DUF5753"/>
    <property type="match status" value="1"/>
</dbReference>
<name>A0ABT5ZW58_9ACTN</name>
<dbReference type="CDD" id="cd00093">
    <property type="entry name" value="HTH_XRE"/>
    <property type="match status" value="1"/>
</dbReference>
<dbReference type="Proteomes" id="UP001216579">
    <property type="component" value="Unassembled WGS sequence"/>
</dbReference>
<dbReference type="SUPFAM" id="SSF47413">
    <property type="entry name" value="lambda repressor-like DNA-binding domains"/>
    <property type="match status" value="1"/>
</dbReference>
<evidence type="ECO:0000259" key="1">
    <source>
        <dbReference type="PROSITE" id="PS50943"/>
    </source>
</evidence>
<feature type="domain" description="HTH cro/C1-type" evidence="1">
    <location>
        <begin position="19"/>
        <end position="71"/>
    </location>
</feature>